<evidence type="ECO:0000313" key="2">
    <source>
        <dbReference type="EMBL" id="CDW28171.1"/>
    </source>
</evidence>
<dbReference type="AlphaFoldDB" id="A0A0K2TRZ0"/>
<protein>
    <submittedName>
        <fullName evidence="2">Uncharacterized protein</fullName>
    </submittedName>
</protein>
<feature type="transmembrane region" description="Helical" evidence="1">
    <location>
        <begin position="7"/>
        <end position="29"/>
    </location>
</feature>
<keyword evidence="1" id="KW-0472">Membrane</keyword>
<organism evidence="2">
    <name type="scientific">Lepeophtheirus salmonis</name>
    <name type="common">Salmon louse</name>
    <name type="synonym">Caligus salmonis</name>
    <dbReference type="NCBI Taxonomy" id="72036"/>
    <lineage>
        <taxon>Eukaryota</taxon>
        <taxon>Metazoa</taxon>
        <taxon>Ecdysozoa</taxon>
        <taxon>Arthropoda</taxon>
        <taxon>Crustacea</taxon>
        <taxon>Multicrustacea</taxon>
        <taxon>Hexanauplia</taxon>
        <taxon>Copepoda</taxon>
        <taxon>Siphonostomatoida</taxon>
        <taxon>Caligidae</taxon>
        <taxon>Lepeophtheirus</taxon>
    </lineage>
</organism>
<proteinExistence type="predicted"/>
<keyword evidence="1" id="KW-1133">Transmembrane helix</keyword>
<name>A0A0K2TRZ0_LEPSM</name>
<reference evidence="2" key="1">
    <citation type="submission" date="2014-05" db="EMBL/GenBank/DDBJ databases">
        <authorList>
            <person name="Chronopoulou M."/>
        </authorList>
    </citation>
    <scope>NUCLEOTIDE SEQUENCE</scope>
    <source>
        <tissue evidence="2">Whole organism</tissue>
    </source>
</reference>
<keyword evidence="1" id="KW-0812">Transmembrane</keyword>
<feature type="non-terminal residue" evidence="2">
    <location>
        <position position="33"/>
    </location>
</feature>
<evidence type="ECO:0000256" key="1">
    <source>
        <dbReference type="SAM" id="Phobius"/>
    </source>
</evidence>
<sequence length="33" mass="4034">MSHFILCMYSVTNNLLNLFFLFFINYFYIVSFA</sequence>
<accession>A0A0K2TRZ0</accession>
<dbReference type="EMBL" id="HACA01010810">
    <property type="protein sequence ID" value="CDW28171.1"/>
    <property type="molecule type" value="Transcribed_RNA"/>
</dbReference>